<evidence type="ECO:0000256" key="5">
    <source>
        <dbReference type="HAMAP-Rule" id="MF_00527"/>
    </source>
</evidence>
<gene>
    <name evidence="6" type="ORF">E5352_09375</name>
</gene>
<keyword evidence="3 5" id="KW-0378">Hydrolase</keyword>
<dbReference type="GO" id="GO:0003677">
    <property type="term" value="F:DNA binding"/>
    <property type="evidence" value="ECO:0007669"/>
    <property type="project" value="InterPro"/>
</dbReference>
<keyword evidence="4 5" id="KW-0234">DNA repair</keyword>
<dbReference type="OrthoDB" id="9794313at2"/>
<dbReference type="PANTHER" id="PTHR10429:SF0">
    <property type="entry name" value="DNA-3-METHYLADENINE GLYCOSYLASE"/>
    <property type="match status" value="1"/>
</dbReference>
<evidence type="ECO:0000256" key="1">
    <source>
        <dbReference type="ARBA" id="ARBA00009232"/>
    </source>
</evidence>
<reference evidence="6 7" key="1">
    <citation type="submission" date="2019-04" db="EMBL/GenBank/DDBJ databases">
        <title>Microbes associate with the intestines of laboratory mice.</title>
        <authorList>
            <person name="Navarre W."/>
            <person name="Wong E."/>
            <person name="Huang K."/>
            <person name="Tropini C."/>
            <person name="Ng K."/>
            <person name="Yu B."/>
        </authorList>
    </citation>
    <scope>NUCLEOTIDE SEQUENCE [LARGE SCALE GENOMIC DNA]</scope>
    <source>
        <strain evidence="6 7">NM62_B4-13</strain>
    </source>
</reference>
<evidence type="ECO:0000313" key="7">
    <source>
        <dbReference type="Proteomes" id="UP000306631"/>
    </source>
</evidence>
<protein>
    <recommendedName>
        <fullName evidence="5">Putative 3-methyladenine DNA glycosylase</fullName>
        <ecNumber evidence="5">3.2.2.-</ecNumber>
    </recommendedName>
</protein>
<proteinExistence type="inferred from homology"/>
<dbReference type="Pfam" id="PF02245">
    <property type="entry name" value="Pur_DNA_glyco"/>
    <property type="match status" value="1"/>
</dbReference>
<dbReference type="RefSeq" id="WP_082746429.1">
    <property type="nucleotide sequence ID" value="NZ_SRYW01000007.1"/>
</dbReference>
<evidence type="ECO:0000256" key="4">
    <source>
        <dbReference type="ARBA" id="ARBA00023204"/>
    </source>
</evidence>
<comment type="similarity">
    <text evidence="1 5">Belongs to the DNA glycosylase MPG family.</text>
</comment>
<dbReference type="AlphaFoldDB" id="A0A4S2CYE0"/>
<dbReference type="SUPFAM" id="SSF50486">
    <property type="entry name" value="FMT C-terminal domain-like"/>
    <property type="match status" value="1"/>
</dbReference>
<dbReference type="Gene3D" id="3.10.300.10">
    <property type="entry name" value="Methylpurine-DNA glycosylase (MPG)"/>
    <property type="match status" value="1"/>
</dbReference>
<dbReference type="GO" id="GO:0003905">
    <property type="term" value="F:alkylbase DNA N-glycosylase activity"/>
    <property type="evidence" value="ECO:0007669"/>
    <property type="project" value="InterPro"/>
</dbReference>
<dbReference type="Proteomes" id="UP000306631">
    <property type="component" value="Unassembled WGS sequence"/>
</dbReference>
<comment type="caution">
    <text evidence="6">The sequence shown here is derived from an EMBL/GenBank/DDBJ whole genome shotgun (WGS) entry which is preliminary data.</text>
</comment>
<accession>A0A4S2CYE0</accession>
<evidence type="ECO:0000313" key="6">
    <source>
        <dbReference type="EMBL" id="TGY34087.1"/>
    </source>
</evidence>
<dbReference type="EC" id="3.2.2.-" evidence="5"/>
<organism evidence="6 7">
    <name type="scientific">Stenotrophomonas maltophilia</name>
    <name type="common">Pseudomonas maltophilia</name>
    <name type="synonym">Xanthomonas maltophilia</name>
    <dbReference type="NCBI Taxonomy" id="40324"/>
    <lineage>
        <taxon>Bacteria</taxon>
        <taxon>Pseudomonadati</taxon>
        <taxon>Pseudomonadota</taxon>
        <taxon>Gammaproteobacteria</taxon>
        <taxon>Lysobacterales</taxon>
        <taxon>Lysobacteraceae</taxon>
        <taxon>Stenotrophomonas</taxon>
        <taxon>Stenotrophomonas maltophilia group</taxon>
    </lineage>
</organism>
<dbReference type="InterPro" id="IPR011034">
    <property type="entry name" value="Formyl_transferase-like_C_sf"/>
</dbReference>
<dbReference type="FunFam" id="3.10.300.10:FF:000001">
    <property type="entry name" value="Putative 3-methyladenine DNA glycosylase"/>
    <property type="match status" value="1"/>
</dbReference>
<dbReference type="EMBL" id="SRYW01000007">
    <property type="protein sequence ID" value="TGY34087.1"/>
    <property type="molecule type" value="Genomic_DNA"/>
</dbReference>
<sequence>MSFPALPRAFYHRDPRIVAPELLNKLLVRDDGRVGRIVEVEAYCGQEDPAAHSYRGQTRRNATMFGPCGHLYVYLNYGMHWGANAVCGEIGQGVGVLMRAIEPVAGIELMRQARHYPAKETEIGSGPGRLTQAMGITGDLDGADIVRNDRGISIASDGTPPPEVPDVGPRIGIRHAVDQPWRWHVPAHPHVSHLHRNRQR</sequence>
<dbReference type="GO" id="GO:0006284">
    <property type="term" value="P:base-excision repair"/>
    <property type="evidence" value="ECO:0007669"/>
    <property type="project" value="InterPro"/>
</dbReference>
<evidence type="ECO:0000256" key="3">
    <source>
        <dbReference type="ARBA" id="ARBA00022801"/>
    </source>
</evidence>
<dbReference type="InterPro" id="IPR036995">
    <property type="entry name" value="MPG_sf"/>
</dbReference>
<name>A0A4S2CYE0_STEMA</name>
<dbReference type="CDD" id="cd00540">
    <property type="entry name" value="AAG"/>
    <property type="match status" value="1"/>
</dbReference>
<dbReference type="NCBIfam" id="NF002003">
    <property type="entry name" value="PRK00802.1-3"/>
    <property type="match status" value="1"/>
</dbReference>
<dbReference type="PANTHER" id="PTHR10429">
    <property type="entry name" value="DNA-3-METHYLADENINE GLYCOSYLASE"/>
    <property type="match status" value="1"/>
</dbReference>
<evidence type="ECO:0000256" key="2">
    <source>
        <dbReference type="ARBA" id="ARBA00022763"/>
    </source>
</evidence>
<dbReference type="NCBIfam" id="TIGR00567">
    <property type="entry name" value="3mg"/>
    <property type="match status" value="1"/>
</dbReference>
<dbReference type="InterPro" id="IPR003180">
    <property type="entry name" value="MPG"/>
</dbReference>
<keyword evidence="6" id="KW-0326">Glycosidase</keyword>
<dbReference type="HAMAP" id="MF_00527">
    <property type="entry name" value="3MGH"/>
    <property type="match status" value="1"/>
</dbReference>
<keyword evidence="2 5" id="KW-0227">DNA damage</keyword>